<dbReference type="EMBL" id="JBITGY010000002">
    <property type="protein sequence ID" value="MFI6496913.1"/>
    <property type="molecule type" value="Genomic_DNA"/>
</dbReference>
<keyword evidence="2" id="KW-0540">Nuclease</keyword>
<name>A0ABW7YLY8_9ACTN</name>
<dbReference type="InterPro" id="IPR002711">
    <property type="entry name" value="HNH"/>
</dbReference>
<dbReference type="RefSeq" id="WP_397079407.1">
    <property type="nucleotide sequence ID" value="NZ_JBITGY010000002.1"/>
</dbReference>
<dbReference type="GO" id="GO:0004519">
    <property type="term" value="F:endonuclease activity"/>
    <property type="evidence" value="ECO:0007669"/>
    <property type="project" value="UniProtKB-KW"/>
</dbReference>
<dbReference type="PANTHER" id="PTHR33877:SF2">
    <property type="entry name" value="OS07G0170200 PROTEIN"/>
    <property type="match status" value="1"/>
</dbReference>
<keyword evidence="2" id="KW-0378">Hydrolase</keyword>
<organism evidence="2 3">
    <name type="scientific">Nonomuraea typhae</name>
    <dbReference type="NCBI Taxonomy" id="2603600"/>
    <lineage>
        <taxon>Bacteria</taxon>
        <taxon>Bacillati</taxon>
        <taxon>Actinomycetota</taxon>
        <taxon>Actinomycetes</taxon>
        <taxon>Streptosporangiales</taxon>
        <taxon>Streptosporangiaceae</taxon>
        <taxon>Nonomuraea</taxon>
    </lineage>
</organism>
<sequence>MNAQVNLDIVRRCLRCERDISHRAPQARYCEEAECNRQRQLAHGRASWLKTGEKQRTKRRAQYAEKMARRPTVYIPCEICGAEIIRKTIRTKWCSESCRSKARHTADPDRSRRSVAHWRAANPDRARDVLERWRNENRDRVRAQARQAALNRKLWKKASGDGISAAAWLRLLRRFQWRCAYCSETPDTGPLQPDHVIPLSRGGAHTEGNILPACSRCNKVKCDRLIMEVRTGRRVQRRRRPAETKIKNKSS</sequence>
<dbReference type="PANTHER" id="PTHR33877">
    <property type="entry name" value="SLL1193 PROTEIN"/>
    <property type="match status" value="1"/>
</dbReference>
<dbReference type="InterPro" id="IPR052892">
    <property type="entry name" value="NA-targeting_endonuclease"/>
</dbReference>
<dbReference type="CDD" id="cd00085">
    <property type="entry name" value="HNHc"/>
    <property type="match status" value="1"/>
</dbReference>
<keyword evidence="2" id="KW-0255">Endonuclease</keyword>
<keyword evidence="3" id="KW-1185">Reference proteome</keyword>
<accession>A0ABW7YLY8</accession>
<dbReference type="InterPro" id="IPR003615">
    <property type="entry name" value="HNH_nuc"/>
</dbReference>
<gene>
    <name evidence="2" type="ORF">ACIBG2_06000</name>
</gene>
<dbReference type="Pfam" id="PF01844">
    <property type="entry name" value="HNH"/>
    <property type="match status" value="1"/>
</dbReference>
<evidence type="ECO:0000313" key="2">
    <source>
        <dbReference type="EMBL" id="MFI6496913.1"/>
    </source>
</evidence>
<proteinExistence type="predicted"/>
<reference evidence="2 3" key="1">
    <citation type="submission" date="2024-10" db="EMBL/GenBank/DDBJ databases">
        <title>The Natural Products Discovery Center: Release of the First 8490 Sequenced Strains for Exploring Actinobacteria Biosynthetic Diversity.</title>
        <authorList>
            <person name="Kalkreuter E."/>
            <person name="Kautsar S.A."/>
            <person name="Yang D."/>
            <person name="Bader C.D."/>
            <person name="Teijaro C.N."/>
            <person name="Fluegel L."/>
            <person name="Davis C.M."/>
            <person name="Simpson J.R."/>
            <person name="Lauterbach L."/>
            <person name="Steele A.D."/>
            <person name="Gui C."/>
            <person name="Meng S."/>
            <person name="Li G."/>
            <person name="Viehrig K."/>
            <person name="Ye F."/>
            <person name="Su P."/>
            <person name="Kiefer A.F."/>
            <person name="Nichols A."/>
            <person name="Cepeda A.J."/>
            <person name="Yan W."/>
            <person name="Fan B."/>
            <person name="Jiang Y."/>
            <person name="Adhikari A."/>
            <person name="Zheng C.-J."/>
            <person name="Schuster L."/>
            <person name="Cowan T.M."/>
            <person name="Smanski M.J."/>
            <person name="Chevrette M.G."/>
            <person name="De Carvalho L.P.S."/>
            <person name="Shen B."/>
        </authorList>
    </citation>
    <scope>NUCLEOTIDE SEQUENCE [LARGE SCALE GENOMIC DNA]</scope>
    <source>
        <strain evidence="2 3">NPDC050545</strain>
    </source>
</reference>
<comment type="caution">
    <text evidence="2">The sequence shown here is derived from an EMBL/GenBank/DDBJ whole genome shotgun (WGS) entry which is preliminary data.</text>
</comment>
<dbReference type="SMART" id="SM00507">
    <property type="entry name" value="HNHc"/>
    <property type="match status" value="1"/>
</dbReference>
<evidence type="ECO:0000313" key="3">
    <source>
        <dbReference type="Proteomes" id="UP001612741"/>
    </source>
</evidence>
<evidence type="ECO:0000259" key="1">
    <source>
        <dbReference type="SMART" id="SM00507"/>
    </source>
</evidence>
<dbReference type="Gene3D" id="1.10.30.50">
    <property type="match status" value="1"/>
</dbReference>
<protein>
    <submittedName>
        <fullName evidence="2">HNH endonuclease</fullName>
    </submittedName>
</protein>
<dbReference type="Proteomes" id="UP001612741">
    <property type="component" value="Unassembled WGS sequence"/>
</dbReference>
<feature type="domain" description="HNH nuclease" evidence="1">
    <location>
        <begin position="166"/>
        <end position="219"/>
    </location>
</feature>